<accession>A0A2J6WEP6</accession>
<feature type="active site" description="Nucleophile" evidence="1">
    <location>
        <position position="95"/>
    </location>
</feature>
<gene>
    <name evidence="6" type="ORF">C0189_02550</name>
</gene>
<evidence type="ECO:0000313" key="7">
    <source>
        <dbReference type="Proteomes" id="UP000237040"/>
    </source>
</evidence>
<evidence type="ECO:0000256" key="1">
    <source>
        <dbReference type="PIRSR" id="PIRSR017388-1"/>
    </source>
</evidence>
<evidence type="ECO:0000256" key="3">
    <source>
        <dbReference type="PIRSR" id="PIRSR017388-3"/>
    </source>
</evidence>
<comment type="caution">
    <text evidence="6">The sequence shown here is derived from an EMBL/GenBank/DDBJ whole genome shotgun (WGS) entry which is preliminary data.</text>
</comment>
<dbReference type="PIRSF" id="PIRSF017388">
    <property type="entry name" value="Esterase_lipase"/>
    <property type="match status" value="1"/>
</dbReference>
<proteinExistence type="predicted"/>
<evidence type="ECO:0000259" key="5">
    <source>
        <dbReference type="Pfam" id="PF12146"/>
    </source>
</evidence>
<name>A0A2J6WEP6_9BACT</name>
<evidence type="ECO:0000256" key="2">
    <source>
        <dbReference type="PIRSR" id="PIRSR017388-2"/>
    </source>
</evidence>
<evidence type="ECO:0000313" key="6">
    <source>
        <dbReference type="EMBL" id="PMP67720.1"/>
    </source>
</evidence>
<dbReference type="PANTHER" id="PTHR11614">
    <property type="entry name" value="PHOSPHOLIPASE-RELATED"/>
    <property type="match status" value="1"/>
</dbReference>
<feature type="domain" description="Serine aminopeptidase S33" evidence="5">
    <location>
        <begin position="21"/>
        <end position="230"/>
    </location>
</feature>
<dbReference type="InterPro" id="IPR029058">
    <property type="entry name" value="AB_hydrolase_fold"/>
</dbReference>
<dbReference type="InterPro" id="IPR051044">
    <property type="entry name" value="MAG_DAG_Lipase"/>
</dbReference>
<evidence type="ECO:0000256" key="4">
    <source>
        <dbReference type="SAM" id="Phobius"/>
    </source>
</evidence>
<dbReference type="RefSeq" id="WP_424587018.1">
    <property type="nucleotide sequence ID" value="NZ_JBNATC010000006.1"/>
</dbReference>
<feature type="binding site" evidence="2">
    <location>
        <position position="96"/>
    </location>
    <ligand>
        <name>substrate</name>
    </ligand>
</feature>
<feature type="active site" description="Charge relay system" evidence="1">
    <location>
        <position position="225"/>
    </location>
</feature>
<dbReference type="Gene3D" id="3.40.50.1820">
    <property type="entry name" value="alpha/beta hydrolase"/>
    <property type="match status" value="1"/>
</dbReference>
<dbReference type="InterPro" id="IPR012354">
    <property type="entry name" value="Esterase_lipase"/>
</dbReference>
<feature type="binding site" evidence="2">
    <location>
        <position position="27"/>
    </location>
    <ligand>
        <name>substrate</name>
    </ligand>
</feature>
<dbReference type="EMBL" id="PNIL01000037">
    <property type="protein sequence ID" value="PMP67720.1"/>
    <property type="molecule type" value="Genomic_DNA"/>
</dbReference>
<organism evidence="6 7">
    <name type="scientific">Caldisericum exile</name>
    <dbReference type="NCBI Taxonomy" id="693075"/>
    <lineage>
        <taxon>Bacteria</taxon>
        <taxon>Pseudomonadati</taxon>
        <taxon>Caldisericota/Cryosericota group</taxon>
        <taxon>Caldisericota</taxon>
        <taxon>Caldisericia</taxon>
        <taxon>Caldisericales</taxon>
        <taxon>Caldisericaceae</taxon>
        <taxon>Caldisericum</taxon>
    </lineage>
</organism>
<feature type="site" description="Important for substrate specificity" evidence="3">
    <location>
        <position position="144"/>
    </location>
</feature>
<feature type="transmembrane region" description="Helical" evidence="4">
    <location>
        <begin position="20"/>
        <end position="42"/>
    </location>
</feature>
<dbReference type="AlphaFoldDB" id="A0A2J6WEP6"/>
<feature type="transmembrane region" description="Helical" evidence="4">
    <location>
        <begin position="89"/>
        <end position="105"/>
    </location>
</feature>
<dbReference type="Proteomes" id="UP000237040">
    <property type="component" value="Unassembled WGS sequence"/>
</dbReference>
<keyword evidence="4" id="KW-1133">Transmembrane helix</keyword>
<dbReference type="Pfam" id="PF12146">
    <property type="entry name" value="Hydrolase_4"/>
    <property type="match status" value="1"/>
</dbReference>
<dbReference type="GO" id="GO:0052689">
    <property type="term" value="F:carboxylic ester hydrolase activity"/>
    <property type="evidence" value="ECO:0007669"/>
    <property type="project" value="InterPro"/>
</dbReference>
<keyword evidence="4" id="KW-0812">Transmembrane</keyword>
<protein>
    <submittedName>
        <fullName evidence="6">Lipase</fullName>
    </submittedName>
</protein>
<keyword evidence="4" id="KW-0472">Membrane</keyword>
<sequence length="248" mass="27967">MTEIWEEGKPFSSVGNKDVGVLVLQGFTGTVGSIIYLAKYLANIGYHVEAPRLSGHATKWEDLNKVKYTDWINDVESAYKKLQDRTKNIFVAGLSMGGALTLYMLENHTEVKGGILINHVVIVNDPKVKLLPILSLFIKSMPAIGSDIKDPNVKEPAYDRTPTRGAYEMIKLLNVIQKNLSKVQQPLLILKSKEDHVVPLENVDYTLKNVSSKDVKVIYLENSYHVATMDYDKDLINNYTKEFIETHL</sequence>
<dbReference type="SUPFAM" id="SSF53474">
    <property type="entry name" value="alpha/beta-Hydrolases"/>
    <property type="match status" value="1"/>
</dbReference>
<reference evidence="6 7" key="1">
    <citation type="submission" date="2018-01" db="EMBL/GenBank/DDBJ databases">
        <title>Metagenomic assembled genomes from two thermal pools in the Uzon Caldera, Kamchatka, Russia.</title>
        <authorList>
            <person name="Wilkins L."/>
            <person name="Ettinger C."/>
        </authorList>
    </citation>
    <scope>NUCLEOTIDE SEQUENCE [LARGE SCALE GENOMIC DNA]</scope>
    <source>
        <strain evidence="6">ZAV-07</strain>
    </source>
</reference>
<dbReference type="InterPro" id="IPR022742">
    <property type="entry name" value="Hydrolase_4"/>
</dbReference>
<feature type="active site" description="Charge relay system" evidence="1">
    <location>
        <position position="195"/>
    </location>
</feature>